<dbReference type="RefSeq" id="WP_091406626.1">
    <property type="nucleotide sequence ID" value="NZ_FOAB01000002.1"/>
</dbReference>
<dbReference type="OrthoDB" id="1163392at2"/>
<dbReference type="EMBL" id="FOAB01000002">
    <property type="protein sequence ID" value="SEK81911.1"/>
    <property type="molecule type" value="Genomic_DNA"/>
</dbReference>
<dbReference type="AlphaFoldDB" id="A0A1H7K4R8"/>
<proteinExistence type="predicted"/>
<dbReference type="STRING" id="1038014.SAMN04487910_1206"/>
<gene>
    <name evidence="2" type="ORF">SAMN04487910_1206</name>
</gene>
<evidence type="ECO:0000313" key="2">
    <source>
        <dbReference type="EMBL" id="SEK81911.1"/>
    </source>
</evidence>
<sequence>MKIIKYIGILLFLVIINACTSDDDSNSISIEYEENLIETSFLEEGETIPPTINMLEENGTFSATTLPSSEEVDLVGNSIFINSETGVLSWNNSLPLGEINVFVTASNEFGTGSVTITINNVFTGRNKFMTGGFNNDTSDNPFSSIIEDNLLLQLRDDGVVTLLSEFDSTVVGSGNWKAEGNIIKVSYTHIDYPGENLVMKGVLSTILPDDPAIDSEIVFSGLWGKGLDDNDNIEELMGAFSFKDDF</sequence>
<evidence type="ECO:0000313" key="3">
    <source>
        <dbReference type="Proteomes" id="UP000198521"/>
    </source>
</evidence>
<keyword evidence="3" id="KW-1185">Reference proteome</keyword>
<name>A0A1H7K4R8_AQUAM</name>
<accession>A0A1H7K4R8</accession>
<feature type="signal peptide" evidence="1">
    <location>
        <begin position="1"/>
        <end position="20"/>
    </location>
</feature>
<reference evidence="2 3" key="1">
    <citation type="submission" date="2016-10" db="EMBL/GenBank/DDBJ databases">
        <authorList>
            <person name="de Groot N.N."/>
        </authorList>
    </citation>
    <scope>NUCLEOTIDE SEQUENCE [LARGE SCALE GENOMIC DNA]</scope>
    <source>
        <strain evidence="2 3">DSM 25232</strain>
    </source>
</reference>
<evidence type="ECO:0000256" key="1">
    <source>
        <dbReference type="SAM" id="SignalP"/>
    </source>
</evidence>
<feature type="chain" id="PRO_5011777429" evidence="1">
    <location>
        <begin position="21"/>
        <end position="246"/>
    </location>
</feature>
<organism evidence="2 3">
    <name type="scientific">Aquimarina amphilecti</name>
    <dbReference type="NCBI Taxonomy" id="1038014"/>
    <lineage>
        <taxon>Bacteria</taxon>
        <taxon>Pseudomonadati</taxon>
        <taxon>Bacteroidota</taxon>
        <taxon>Flavobacteriia</taxon>
        <taxon>Flavobacteriales</taxon>
        <taxon>Flavobacteriaceae</taxon>
        <taxon>Aquimarina</taxon>
    </lineage>
</organism>
<dbReference type="Proteomes" id="UP000198521">
    <property type="component" value="Unassembled WGS sequence"/>
</dbReference>
<protein>
    <submittedName>
        <fullName evidence="2">Uncharacterized protein</fullName>
    </submittedName>
</protein>
<keyword evidence="1" id="KW-0732">Signal</keyword>